<sequence length="779" mass="88424">MQIPIINHTFGIRNYSFLMYGLWVLLILCSILWNLYSLPLTNNAAWILIGIHLAVLLAGILVNYLFFQKVLFVFRVSKLAEQALKEERQFLNTILESISDGIVVCDKDGHLTLFNPAARTFLGNSELHIPVNECASQYGLHSADGAHLLARDESPLYRTLQDGKVRGQEVFVSPPNGGTERTLLANGETLANKEGERIGAVVTLHDITSQKALEQELRLSAMVFEAHDAMIITDDQGRIQRVNRRFVEMTGYSPEDVFGKTPSILKSGRHDDRFYRNLWKQLTDSGSWQGEIWNQRRNGEVYPQWTSISLIRDNKGTIIHFLSSMVDVSKQRRAEAEVEFLAYHDSLTGLPNRVLLFDRLNQALARSSRSGSVGASVFIDLDRFKNINDSLGHLVGDGMLKEFARRLKKLVRKDDTLARLGGDEFMMVLNELGPDHESATNKVLSIAEKFKASLAEPYHIREYELHTTSSIGVTLFSGDGETAEDIIRRADTAMYKAKEEGRNAIRFYLPEMQAQVRDRLAMENDMRIAMEKDQFKLFFQPQIDIQTGELIGAEALLRWRHPERGYILPDHFIPIAEDTGLIVSLGEYVLREVCCRNRIWHDAGLPKIPIAVNVSPVQFRRTDFLNQVNSILSDTQLSPHYLELEMTETAFMQNIVEVKDTLTQLKARGVNIAIDDFGTGYSSLSYLNQMAIDKLKIDQSFIQDVSTDQNNATITKTIISMAQYLNLKTIGEGVETLDQFKFLQNSGCDEVQGFLFHEPVPMEIFSDMLKNWHNFKVMN</sequence>
<keyword evidence="3" id="KW-0973">c-di-GMP</keyword>
<evidence type="ECO:0000259" key="7">
    <source>
        <dbReference type="PROSITE" id="PS50113"/>
    </source>
</evidence>
<dbReference type="InterPro" id="IPR035965">
    <property type="entry name" value="PAS-like_dom_sf"/>
</dbReference>
<proteinExistence type="predicted"/>
<dbReference type="InterPro" id="IPR000700">
    <property type="entry name" value="PAS-assoc_C"/>
</dbReference>
<reference evidence="10 11" key="1">
    <citation type="journal article" date="2018" name="ISME J.">
        <title>Endosymbiont genomes yield clues of tubeworm success.</title>
        <authorList>
            <person name="Li Y."/>
            <person name="Liles M.R."/>
            <person name="Halanych K.M."/>
        </authorList>
    </citation>
    <scope>NUCLEOTIDE SEQUENCE [LARGE SCALE GENOMIC DNA]</scope>
    <source>
        <strain evidence="10">A1462</strain>
    </source>
</reference>
<dbReference type="NCBIfam" id="TIGR00229">
    <property type="entry name" value="sensory_box"/>
    <property type="match status" value="2"/>
</dbReference>
<comment type="catalytic activity">
    <reaction evidence="4">
        <text>3',3'-c-di-GMP + H2O = 5'-phosphoguanylyl(3'-&gt;5')guanosine + H(+)</text>
        <dbReference type="Rhea" id="RHEA:24902"/>
        <dbReference type="ChEBI" id="CHEBI:15377"/>
        <dbReference type="ChEBI" id="CHEBI:15378"/>
        <dbReference type="ChEBI" id="CHEBI:58754"/>
        <dbReference type="ChEBI" id="CHEBI:58805"/>
        <dbReference type="EC" id="3.1.4.52"/>
    </reaction>
    <physiologicalReaction direction="left-to-right" evidence="4">
        <dbReference type="Rhea" id="RHEA:24903"/>
    </physiologicalReaction>
</comment>
<feature type="transmembrane region" description="Helical" evidence="5">
    <location>
        <begin position="45"/>
        <end position="67"/>
    </location>
</feature>
<keyword evidence="5" id="KW-0472">Membrane</keyword>
<dbReference type="FunFam" id="3.20.20.450:FF:000001">
    <property type="entry name" value="Cyclic di-GMP phosphodiesterase yahA"/>
    <property type="match status" value="1"/>
</dbReference>
<dbReference type="SUPFAM" id="SSF55073">
    <property type="entry name" value="Nucleotide cyclase"/>
    <property type="match status" value="1"/>
</dbReference>
<feature type="transmembrane region" description="Helical" evidence="5">
    <location>
        <begin position="12"/>
        <end position="33"/>
    </location>
</feature>
<name>A0A370DMY9_9GAMM</name>
<evidence type="ECO:0000256" key="5">
    <source>
        <dbReference type="SAM" id="Phobius"/>
    </source>
</evidence>
<feature type="domain" description="EAL" evidence="8">
    <location>
        <begin position="519"/>
        <end position="773"/>
    </location>
</feature>
<accession>A0A370DMY9</accession>
<keyword evidence="5" id="KW-0812">Transmembrane</keyword>
<dbReference type="InterPro" id="IPR029787">
    <property type="entry name" value="Nucleotide_cyclase"/>
</dbReference>
<dbReference type="SMART" id="SM00052">
    <property type="entry name" value="EAL"/>
    <property type="match status" value="1"/>
</dbReference>
<organism evidence="10 11">
    <name type="scientific">endosymbiont of Escarpia spicata</name>
    <dbReference type="NCBI Taxonomy" id="2200908"/>
    <lineage>
        <taxon>Bacteria</taxon>
        <taxon>Pseudomonadati</taxon>
        <taxon>Pseudomonadota</taxon>
        <taxon>Gammaproteobacteria</taxon>
        <taxon>sulfur-oxidizing symbionts</taxon>
    </lineage>
</organism>
<dbReference type="GO" id="GO:0071732">
    <property type="term" value="P:cellular response to nitric oxide"/>
    <property type="evidence" value="ECO:0007669"/>
    <property type="project" value="UniProtKB-ARBA"/>
</dbReference>
<dbReference type="CDD" id="cd01948">
    <property type="entry name" value="EAL"/>
    <property type="match status" value="1"/>
</dbReference>
<dbReference type="SMART" id="SM00267">
    <property type="entry name" value="GGDEF"/>
    <property type="match status" value="1"/>
</dbReference>
<keyword evidence="11" id="KW-1185">Reference proteome</keyword>
<dbReference type="InterPro" id="IPR013656">
    <property type="entry name" value="PAS_4"/>
</dbReference>
<dbReference type="Pfam" id="PF13426">
    <property type="entry name" value="PAS_9"/>
    <property type="match status" value="1"/>
</dbReference>
<dbReference type="SUPFAM" id="SSF55785">
    <property type="entry name" value="PYP-like sensor domain (PAS domain)"/>
    <property type="match status" value="2"/>
</dbReference>
<dbReference type="InterPro" id="IPR001633">
    <property type="entry name" value="EAL_dom"/>
</dbReference>
<dbReference type="Pfam" id="PF08448">
    <property type="entry name" value="PAS_4"/>
    <property type="match status" value="1"/>
</dbReference>
<keyword evidence="5" id="KW-1133">Transmembrane helix</keyword>
<evidence type="ECO:0000256" key="3">
    <source>
        <dbReference type="ARBA" id="ARBA00022636"/>
    </source>
</evidence>
<dbReference type="PROSITE" id="PS50887">
    <property type="entry name" value="GGDEF"/>
    <property type="match status" value="1"/>
</dbReference>
<dbReference type="Gene3D" id="3.30.450.20">
    <property type="entry name" value="PAS domain"/>
    <property type="match status" value="2"/>
</dbReference>
<dbReference type="PROSITE" id="PS50883">
    <property type="entry name" value="EAL"/>
    <property type="match status" value="1"/>
</dbReference>
<dbReference type="PROSITE" id="PS50113">
    <property type="entry name" value="PAC"/>
    <property type="match status" value="2"/>
</dbReference>
<dbReference type="PANTHER" id="PTHR44757:SF2">
    <property type="entry name" value="BIOFILM ARCHITECTURE MAINTENANCE PROTEIN MBAA"/>
    <property type="match status" value="1"/>
</dbReference>
<dbReference type="InterPro" id="IPR043128">
    <property type="entry name" value="Rev_trsase/Diguanyl_cyclase"/>
</dbReference>
<evidence type="ECO:0000256" key="1">
    <source>
        <dbReference type="ARBA" id="ARBA00001946"/>
    </source>
</evidence>
<dbReference type="NCBIfam" id="TIGR00254">
    <property type="entry name" value="GGDEF"/>
    <property type="match status" value="1"/>
</dbReference>
<comment type="cofactor">
    <cofactor evidence="1">
        <name>Mg(2+)</name>
        <dbReference type="ChEBI" id="CHEBI:18420"/>
    </cofactor>
</comment>
<feature type="domain" description="PAC" evidence="7">
    <location>
        <begin position="166"/>
        <end position="219"/>
    </location>
</feature>
<dbReference type="SUPFAM" id="SSF141868">
    <property type="entry name" value="EAL domain-like"/>
    <property type="match status" value="1"/>
</dbReference>
<dbReference type="Pfam" id="PF00563">
    <property type="entry name" value="EAL"/>
    <property type="match status" value="1"/>
</dbReference>
<evidence type="ECO:0000256" key="2">
    <source>
        <dbReference type="ARBA" id="ARBA00012282"/>
    </source>
</evidence>
<dbReference type="EC" id="3.1.4.52" evidence="2"/>
<evidence type="ECO:0000259" key="8">
    <source>
        <dbReference type="PROSITE" id="PS50883"/>
    </source>
</evidence>
<evidence type="ECO:0000313" key="11">
    <source>
        <dbReference type="Proteomes" id="UP000254771"/>
    </source>
</evidence>
<dbReference type="InterPro" id="IPR035919">
    <property type="entry name" value="EAL_sf"/>
</dbReference>
<protein>
    <recommendedName>
        <fullName evidence="2">cyclic-guanylate-specific phosphodiesterase</fullName>
        <ecNumber evidence="2">3.1.4.52</ecNumber>
    </recommendedName>
</protein>
<dbReference type="InterPro" id="IPR000160">
    <property type="entry name" value="GGDEF_dom"/>
</dbReference>
<evidence type="ECO:0000259" key="9">
    <source>
        <dbReference type="PROSITE" id="PS50887"/>
    </source>
</evidence>
<dbReference type="InterPro" id="IPR052155">
    <property type="entry name" value="Biofilm_reg_signaling"/>
</dbReference>
<feature type="domain" description="GGDEF" evidence="9">
    <location>
        <begin position="372"/>
        <end position="510"/>
    </location>
</feature>
<dbReference type="FunFam" id="3.30.70.270:FF:000001">
    <property type="entry name" value="Diguanylate cyclase domain protein"/>
    <property type="match status" value="1"/>
</dbReference>
<dbReference type="SMART" id="SM00091">
    <property type="entry name" value="PAS"/>
    <property type="match status" value="2"/>
</dbReference>
<dbReference type="Pfam" id="PF00990">
    <property type="entry name" value="GGDEF"/>
    <property type="match status" value="1"/>
</dbReference>
<dbReference type="CDD" id="cd00130">
    <property type="entry name" value="PAS"/>
    <property type="match status" value="2"/>
</dbReference>
<evidence type="ECO:0000256" key="4">
    <source>
        <dbReference type="ARBA" id="ARBA00051114"/>
    </source>
</evidence>
<dbReference type="Gene3D" id="3.30.70.270">
    <property type="match status" value="1"/>
</dbReference>
<feature type="domain" description="PAC" evidence="7">
    <location>
        <begin position="288"/>
        <end position="340"/>
    </location>
</feature>
<dbReference type="GO" id="GO:0071111">
    <property type="term" value="F:cyclic-guanylate-specific phosphodiesterase activity"/>
    <property type="evidence" value="ECO:0007669"/>
    <property type="project" value="UniProtKB-EC"/>
</dbReference>
<evidence type="ECO:0000313" key="10">
    <source>
        <dbReference type="EMBL" id="RDH86268.1"/>
    </source>
</evidence>
<feature type="domain" description="PAS" evidence="6">
    <location>
        <begin position="87"/>
        <end position="123"/>
    </location>
</feature>
<comment type="caution">
    <text evidence="10">The sequence shown here is derived from an EMBL/GenBank/DDBJ whole genome shotgun (WGS) entry which is preliminary data.</text>
</comment>
<gene>
    <name evidence="10" type="ORF">DIZ78_08815</name>
</gene>
<dbReference type="InterPro" id="IPR001610">
    <property type="entry name" value="PAC"/>
</dbReference>
<dbReference type="CDD" id="cd01949">
    <property type="entry name" value="GGDEF"/>
    <property type="match status" value="1"/>
</dbReference>
<evidence type="ECO:0000259" key="6">
    <source>
        <dbReference type="PROSITE" id="PS50112"/>
    </source>
</evidence>
<dbReference type="Gene3D" id="3.20.20.450">
    <property type="entry name" value="EAL domain"/>
    <property type="match status" value="1"/>
</dbReference>
<dbReference type="Proteomes" id="UP000254771">
    <property type="component" value="Unassembled WGS sequence"/>
</dbReference>
<dbReference type="PROSITE" id="PS50112">
    <property type="entry name" value="PAS"/>
    <property type="match status" value="2"/>
</dbReference>
<dbReference type="InterPro" id="IPR000014">
    <property type="entry name" value="PAS"/>
</dbReference>
<dbReference type="SMART" id="SM00086">
    <property type="entry name" value="PAC"/>
    <property type="match status" value="2"/>
</dbReference>
<dbReference type="EMBL" id="QFXE01000010">
    <property type="protein sequence ID" value="RDH86268.1"/>
    <property type="molecule type" value="Genomic_DNA"/>
</dbReference>
<dbReference type="AlphaFoldDB" id="A0A370DMY9"/>
<dbReference type="PANTHER" id="PTHR44757">
    <property type="entry name" value="DIGUANYLATE CYCLASE DGCP"/>
    <property type="match status" value="1"/>
</dbReference>
<feature type="domain" description="PAS" evidence="6">
    <location>
        <begin position="215"/>
        <end position="261"/>
    </location>
</feature>